<dbReference type="Proteomes" id="UP000288227">
    <property type="component" value="Unassembled WGS sequence"/>
</dbReference>
<feature type="transmembrane region" description="Helical" evidence="1">
    <location>
        <begin position="132"/>
        <end position="150"/>
    </location>
</feature>
<proteinExistence type="predicted"/>
<keyword evidence="1" id="KW-0472">Membrane</keyword>
<accession>A0A401U4Y7</accession>
<dbReference type="OrthoDB" id="780137at2"/>
<keyword evidence="1" id="KW-1133">Transmembrane helix</keyword>
<feature type="transmembrane region" description="Helical" evidence="1">
    <location>
        <begin position="45"/>
        <end position="68"/>
    </location>
</feature>
<name>A0A401U4Y7_9BACT</name>
<dbReference type="EMBL" id="BHXQ01000001">
    <property type="protein sequence ID" value="GCC50034.1"/>
    <property type="molecule type" value="Genomic_DNA"/>
</dbReference>
<dbReference type="AlphaFoldDB" id="A0A401U4Y7"/>
<evidence type="ECO:0000313" key="2">
    <source>
        <dbReference type="EMBL" id="GCC50034.1"/>
    </source>
</evidence>
<organism evidence="2 3">
    <name type="scientific">Chryseotalea sanaruensis</name>
    <dbReference type="NCBI Taxonomy" id="2482724"/>
    <lineage>
        <taxon>Bacteria</taxon>
        <taxon>Pseudomonadati</taxon>
        <taxon>Bacteroidota</taxon>
        <taxon>Cytophagia</taxon>
        <taxon>Cytophagales</taxon>
        <taxon>Chryseotaleaceae</taxon>
        <taxon>Chryseotalea</taxon>
    </lineage>
</organism>
<dbReference type="RefSeq" id="WP_127120692.1">
    <property type="nucleotide sequence ID" value="NZ_BHXQ01000001.1"/>
</dbReference>
<reference evidence="2 3" key="1">
    <citation type="submission" date="2018-11" db="EMBL/GenBank/DDBJ databases">
        <title>Chryseotalea sanarue gen. nov., sp., nov., a member of the family Cytophagaceae, isolated from a brackish lake in Hamamatsu Japan.</title>
        <authorList>
            <person name="Maejima Y."/>
            <person name="Iino T."/>
            <person name="Muraguchi Y."/>
            <person name="Fukuda K."/>
            <person name="Ohkuma M."/>
            <person name="Moriuchi R."/>
            <person name="Dohra H."/>
            <person name="Kimbara K."/>
            <person name="Shintani M."/>
        </authorList>
    </citation>
    <scope>NUCLEOTIDE SEQUENCE [LARGE SCALE GENOMIC DNA]</scope>
    <source>
        <strain evidence="2 3">Ys</strain>
    </source>
</reference>
<evidence type="ECO:0008006" key="4">
    <source>
        <dbReference type="Google" id="ProtNLM"/>
    </source>
</evidence>
<gene>
    <name evidence="2" type="ORF">SanaruYs_02490</name>
</gene>
<sequence length="754" mass="85831">MTLENVRYWLNQLSARQKLVLLLQSLMKGTGFGVLFFALTQASAVSFTLSLVLTIVFTIMFVVVSLLLSKIWVINNNFVSRSLNQLYPQLQNSTDLILCETQNLSTLQQIQQFRVIELIATHRDSLKLPNDLLKSAGLFFLCLLSAFLLMRNQNSHGNDFITRLEENNADQVNASFTIPTIETIKINITPPAYTQIKPYSSPLNNVSVPEGSIINFWLRFNQSIESASLIFSGKDSLHLKSIENQVFEISFTMKQDAYFQLAWKSKSWQQSDLYPIRVVKDNSPVLNITNLQQFTELTWEDSPQVMLRANLQDDYSISKAQIIATVSKGSGESVKFREEKINFTSPTSIHGKNIAAETLLNLKKLGLEPGDELYFYIEAFDNKTTPNRSRTDTYFIAVQDTSEMITSTEEGLGVDLMPEYFRSQRQIIIDTKKLIRNKKGLSVADFKTTSNELGYDQKVLRLRYSEFMGEEFVSGIGPQVSQEDIGAIEDQDVTKEFGHVHDSENEHNLVEHKHEEEHNHKHEETNDPDKKLSPLEEFVHAHDDAEEATFYIQSVKAKLRAALTLMWDAELQLRLFEPAKSLPYQYKILKLLKEISNDSRIYVHRTGFDPPPIKEDKRYIADLSEVINPTKQSNSLEQDKYKAIQQAITLLQASKSIATKTFTTKEIQLLQVAGNQMAALSKDDPIQFLEGLKGLSKLVNGNYTKDEFIAIVSATEKALWEALPNSIQKSSQKQLTQHSLDSDFIKALEYQEND</sequence>
<comment type="caution">
    <text evidence="2">The sequence shown here is derived from an EMBL/GenBank/DDBJ whole genome shotgun (WGS) entry which is preliminary data.</text>
</comment>
<evidence type="ECO:0000256" key="1">
    <source>
        <dbReference type="SAM" id="Phobius"/>
    </source>
</evidence>
<evidence type="ECO:0000313" key="3">
    <source>
        <dbReference type="Proteomes" id="UP000288227"/>
    </source>
</evidence>
<feature type="transmembrane region" description="Helical" evidence="1">
    <location>
        <begin position="20"/>
        <end position="39"/>
    </location>
</feature>
<protein>
    <recommendedName>
        <fullName evidence="4">Tryptophan-rich sensory protein</fullName>
    </recommendedName>
</protein>
<keyword evidence="3" id="KW-1185">Reference proteome</keyword>
<keyword evidence="1" id="KW-0812">Transmembrane</keyword>